<evidence type="ECO:0000256" key="3">
    <source>
        <dbReference type="ARBA" id="ARBA00022475"/>
    </source>
</evidence>
<dbReference type="SUPFAM" id="SSF103088">
    <property type="entry name" value="OmpA-like"/>
    <property type="match status" value="1"/>
</dbReference>
<sequence>MATTHTRASWIDIAARNKAEVERQQRDRSKTVRRNRYERWHVPETLEREPDNWLMTYLDLITLLLALFVVMLALTRLGPGLAAKPPVLAAGVSLAKLPAPPVEEWEKNLPVIPAEWATLPDPAPAVPPTTAPTEPLEQDKIEPVKMPTAEELGLKDLGKAVNVTINRQSVSFRISNELLFTSGQATLSPEGVPLIKKLAEVINHSKYPVSVEGHSDNIPILTRQFASNWDLSTSRATSVLRELVRDGVEPKRLRAIGYADTKPLETNDTPAGRAANRRVELIMRIDPKAPGEE</sequence>
<organism evidence="10 11">
    <name type="scientific">Achromobacter aloeverae</name>
    <dbReference type="NCBI Taxonomy" id="1750518"/>
    <lineage>
        <taxon>Bacteria</taxon>
        <taxon>Pseudomonadati</taxon>
        <taxon>Pseudomonadota</taxon>
        <taxon>Betaproteobacteria</taxon>
        <taxon>Burkholderiales</taxon>
        <taxon>Alcaligenaceae</taxon>
        <taxon>Achromobacter</taxon>
    </lineage>
</organism>
<evidence type="ECO:0000256" key="6">
    <source>
        <dbReference type="ARBA" id="ARBA00023136"/>
    </source>
</evidence>
<evidence type="ECO:0000256" key="2">
    <source>
        <dbReference type="ARBA" id="ARBA00008914"/>
    </source>
</evidence>
<evidence type="ECO:0000256" key="1">
    <source>
        <dbReference type="ARBA" id="ARBA00004162"/>
    </source>
</evidence>
<name>A0A4Q1HG06_9BURK</name>
<comment type="similarity">
    <text evidence="2">Belongs to the MotB family.</text>
</comment>
<dbReference type="AlphaFoldDB" id="A0A4Q1HG06"/>
<feature type="transmembrane region" description="Helical" evidence="8">
    <location>
        <begin position="54"/>
        <end position="74"/>
    </location>
</feature>
<dbReference type="InterPro" id="IPR036737">
    <property type="entry name" value="OmpA-like_sf"/>
</dbReference>
<dbReference type="InterPro" id="IPR050330">
    <property type="entry name" value="Bact_OuterMem_StrucFunc"/>
</dbReference>
<evidence type="ECO:0000256" key="5">
    <source>
        <dbReference type="ARBA" id="ARBA00022989"/>
    </source>
</evidence>
<evidence type="ECO:0000256" key="4">
    <source>
        <dbReference type="ARBA" id="ARBA00022692"/>
    </source>
</evidence>
<evidence type="ECO:0000256" key="7">
    <source>
        <dbReference type="PROSITE-ProRule" id="PRU00473"/>
    </source>
</evidence>
<dbReference type="PROSITE" id="PS51123">
    <property type="entry name" value="OMPA_2"/>
    <property type="match status" value="1"/>
</dbReference>
<keyword evidence="11" id="KW-1185">Reference proteome</keyword>
<dbReference type="CDD" id="cd07185">
    <property type="entry name" value="OmpA_C-like"/>
    <property type="match status" value="1"/>
</dbReference>
<accession>A0A4Q1HG06</accession>
<dbReference type="PANTHER" id="PTHR30329">
    <property type="entry name" value="STATOR ELEMENT OF FLAGELLAR MOTOR COMPLEX"/>
    <property type="match status" value="1"/>
</dbReference>
<keyword evidence="6 7" id="KW-0472">Membrane</keyword>
<dbReference type="EMBL" id="PYAL01000006">
    <property type="protein sequence ID" value="RXN86085.1"/>
    <property type="molecule type" value="Genomic_DNA"/>
</dbReference>
<gene>
    <name evidence="10" type="ORF">C7R54_20275</name>
</gene>
<keyword evidence="4 8" id="KW-0812">Transmembrane</keyword>
<comment type="subcellular location">
    <subcellularLocation>
        <location evidence="1">Cell membrane</location>
        <topology evidence="1">Single-pass membrane protein</topology>
    </subcellularLocation>
</comment>
<dbReference type="Pfam" id="PF00691">
    <property type="entry name" value="OmpA"/>
    <property type="match status" value="1"/>
</dbReference>
<keyword evidence="10" id="KW-0969">Cilium</keyword>
<keyword evidence="3" id="KW-1003">Cell membrane</keyword>
<keyword evidence="10" id="KW-0282">Flagellum</keyword>
<dbReference type="Pfam" id="PF13677">
    <property type="entry name" value="MotB_plug"/>
    <property type="match status" value="1"/>
</dbReference>
<evidence type="ECO:0000259" key="9">
    <source>
        <dbReference type="PROSITE" id="PS51123"/>
    </source>
</evidence>
<keyword evidence="10" id="KW-0966">Cell projection</keyword>
<comment type="caution">
    <text evidence="10">The sequence shown here is derived from an EMBL/GenBank/DDBJ whole genome shotgun (WGS) entry which is preliminary data.</text>
</comment>
<proteinExistence type="inferred from homology"/>
<dbReference type="Proteomes" id="UP000290849">
    <property type="component" value="Unassembled WGS sequence"/>
</dbReference>
<evidence type="ECO:0000313" key="10">
    <source>
        <dbReference type="EMBL" id="RXN86085.1"/>
    </source>
</evidence>
<dbReference type="InterPro" id="IPR006665">
    <property type="entry name" value="OmpA-like"/>
</dbReference>
<protein>
    <submittedName>
        <fullName evidence="10">Flagellar motor protein MotB</fullName>
    </submittedName>
</protein>
<evidence type="ECO:0000313" key="11">
    <source>
        <dbReference type="Proteomes" id="UP000290849"/>
    </source>
</evidence>
<dbReference type="RefSeq" id="WP_129152253.1">
    <property type="nucleotide sequence ID" value="NZ_JBHSDO010000017.1"/>
</dbReference>
<dbReference type="Gene3D" id="3.30.1330.60">
    <property type="entry name" value="OmpA-like domain"/>
    <property type="match status" value="1"/>
</dbReference>
<reference evidence="10 11" key="1">
    <citation type="journal article" date="2017" name="Int. J. Syst. Evol. Microbiol.">
        <title>Achromobacter aloeverae sp. nov., isolated from the root of Aloe vera (L.) Burm.f.</title>
        <authorList>
            <person name="Kuncharoen N."/>
            <person name="Muramatsu Y."/>
            <person name="Shibata C."/>
            <person name="Kamakura Y."/>
            <person name="Nakagawa Y."/>
            <person name="Tanasupawat S."/>
        </authorList>
    </citation>
    <scope>NUCLEOTIDE SEQUENCE [LARGE SCALE GENOMIC DNA]</scope>
    <source>
        <strain evidence="10 11">AVA-1</strain>
    </source>
</reference>
<evidence type="ECO:0000256" key="8">
    <source>
        <dbReference type="SAM" id="Phobius"/>
    </source>
</evidence>
<dbReference type="GO" id="GO:0005886">
    <property type="term" value="C:plasma membrane"/>
    <property type="evidence" value="ECO:0007669"/>
    <property type="project" value="UniProtKB-SubCell"/>
</dbReference>
<feature type="domain" description="OmpA-like" evidence="9">
    <location>
        <begin position="167"/>
        <end position="287"/>
    </location>
</feature>
<keyword evidence="5 8" id="KW-1133">Transmembrane helix</keyword>
<dbReference type="PANTHER" id="PTHR30329:SF21">
    <property type="entry name" value="LIPOPROTEIN YIAD-RELATED"/>
    <property type="match status" value="1"/>
</dbReference>
<dbReference type="OrthoDB" id="9815217at2"/>
<dbReference type="InterPro" id="IPR025713">
    <property type="entry name" value="MotB-like_N_dom"/>
</dbReference>